<dbReference type="OMA" id="TAWHRCG"/>
<dbReference type="VEuPathDB" id="FungiDB:SDRG_09097"/>
<proteinExistence type="predicted"/>
<sequence>METAAKKYVALLAQAEPVLLDSAAQWTDDTKMQTLLRHKLLPGLQAGLQAKNTSLFALTRALCISASFVQALTTCDGLLMELTSQLSLPSVVSRPELAVCVAHVFYVVARAVNQSSSTEKRVRAALFSGLLTLWPMLNSTEKSVSGAVAPLQEATLALAIEALALAPTQEAQSALVTEMADAITSLQLVSPWSTCVEPNVCFYLYLLVLSPHLLSTKEAPALLASWLTGLDTEASNDVSAAGLVRPMQWPSSLPFAVNVQGKSFLETIGTAASRSELAAWPSLSHLWGLLLLPFVSDESWWSLAAMLCSYIACHDPPQLDDSVLLTTIANRFASTAPGKRPKRLGSVAKLVQAYNLASLVPATISLDALVLAALFQATSDAMTAANVALSVRDASALLCIVHLCCRGSPHMPVVTLFSNSSASLPASVLIGVCETLQLLVDPPAPYQTRVILSDDLAALAATTVRFLLGPPPSPASGLELWRLLLVLLHQPAYPWASTSNKSILDACLSALSLAHRDEQENTIYCVWARVLQNSKDMTSSHDVRNALQHLLEMLPHALGTAPASAIVARLAVAAHHAPSFPDMRILALSVVNAGMEWMLWSFAYPAAPPMVLFPFAASSTEPDDLEDARQSLYDKSLELATPLSRATSTELPACSPLKDATTYLLARGDVPTDVTAASAFVFHLLRAISLATIHDSSFSHVLLPLLRSLRLVCALPYVALRDPVFVVDLVHTLMLVAEGTRRFEAPTAMEEPVTAWHRCGRLFRLYASIFRRVEEGELPPSTDLVRMLCTALLPCVKALGLFKASGGRWKRDYNIVLQRLVRSLTWSLAAVTSEDVTALAALLLQLLTVIASKFIVQARVLFRSHVPQLVGLLGHADGSDRPSFVIDVLDLLRFTAMPTQAELTAAMRQPLKEATALLVPPMQHAISSAYLAYLESTLPI</sequence>
<name>T0Q5H8_SAPDV</name>
<dbReference type="GeneID" id="19949824"/>
<dbReference type="RefSeq" id="XP_008613232.1">
    <property type="nucleotide sequence ID" value="XM_008615010.1"/>
</dbReference>
<dbReference type="EMBL" id="JH767160">
    <property type="protein sequence ID" value="EQC33109.1"/>
    <property type="molecule type" value="Genomic_DNA"/>
</dbReference>
<dbReference type="AlphaFoldDB" id="T0Q5H8"/>
<dbReference type="Proteomes" id="UP000030762">
    <property type="component" value="Unassembled WGS sequence"/>
</dbReference>
<gene>
    <name evidence="1" type="ORF">SDRG_09097</name>
</gene>
<keyword evidence="2" id="KW-1185">Reference proteome</keyword>
<organism evidence="1 2">
    <name type="scientific">Saprolegnia diclina (strain VS20)</name>
    <dbReference type="NCBI Taxonomy" id="1156394"/>
    <lineage>
        <taxon>Eukaryota</taxon>
        <taxon>Sar</taxon>
        <taxon>Stramenopiles</taxon>
        <taxon>Oomycota</taxon>
        <taxon>Saprolegniomycetes</taxon>
        <taxon>Saprolegniales</taxon>
        <taxon>Saprolegniaceae</taxon>
        <taxon>Saprolegnia</taxon>
    </lineage>
</organism>
<evidence type="ECO:0000313" key="1">
    <source>
        <dbReference type="EMBL" id="EQC33109.1"/>
    </source>
</evidence>
<evidence type="ECO:0000313" key="2">
    <source>
        <dbReference type="Proteomes" id="UP000030762"/>
    </source>
</evidence>
<dbReference type="OrthoDB" id="10412596at2759"/>
<dbReference type="InParanoid" id="T0Q5H8"/>
<accession>T0Q5H8</accession>
<protein>
    <submittedName>
        <fullName evidence="1">Uncharacterized protein</fullName>
    </submittedName>
</protein>
<reference evidence="1 2" key="1">
    <citation type="submission" date="2012-04" db="EMBL/GenBank/DDBJ databases">
        <title>The Genome Sequence of Saprolegnia declina VS20.</title>
        <authorList>
            <consortium name="The Broad Institute Genome Sequencing Platform"/>
            <person name="Russ C."/>
            <person name="Nusbaum C."/>
            <person name="Tyler B."/>
            <person name="van West P."/>
            <person name="Dieguez-Uribeondo J."/>
            <person name="de Bruijn I."/>
            <person name="Tripathy S."/>
            <person name="Jiang R."/>
            <person name="Young S.K."/>
            <person name="Zeng Q."/>
            <person name="Gargeya S."/>
            <person name="Fitzgerald M."/>
            <person name="Haas B."/>
            <person name="Abouelleil A."/>
            <person name="Alvarado L."/>
            <person name="Arachchi H.M."/>
            <person name="Berlin A."/>
            <person name="Chapman S.B."/>
            <person name="Goldberg J."/>
            <person name="Griggs A."/>
            <person name="Gujja S."/>
            <person name="Hansen M."/>
            <person name="Howarth C."/>
            <person name="Imamovic A."/>
            <person name="Larimer J."/>
            <person name="McCowen C."/>
            <person name="Montmayeur A."/>
            <person name="Murphy C."/>
            <person name="Neiman D."/>
            <person name="Pearson M."/>
            <person name="Priest M."/>
            <person name="Roberts A."/>
            <person name="Saif S."/>
            <person name="Shea T."/>
            <person name="Sisk P."/>
            <person name="Sykes S."/>
            <person name="Wortman J."/>
            <person name="Nusbaum C."/>
            <person name="Birren B."/>
        </authorList>
    </citation>
    <scope>NUCLEOTIDE SEQUENCE [LARGE SCALE GENOMIC DNA]</scope>
    <source>
        <strain evidence="1 2">VS20</strain>
    </source>
</reference>